<dbReference type="NCBIfam" id="NF009525">
    <property type="entry name" value="PRK12887.1"/>
    <property type="match status" value="1"/>
</dbReference>
<feature type="transmembrane region" description="Helical" evidence="8">
    <location>
        <begin position="350"/>
        <end position="370"/>
    </location>
</feature>
<evidence type="ECO:0000256" key="7">
    <source>
        <dbReference type="ARBA" id="ARBA00024015"/>
    </source>
</evidence>
<dbReference type="CDD" id="cd13960">
    <property type="entry name" value="PT_UbiA_HPT1"/>
    <property type="match status" value="1"/>
</dbReference>
<dbReference type="Gene3D" id="1.10.357.140">
    <property type="entry name" value="UbiA prenyltransferase"/>
    <property type="match status" value="1"/>
</dbReference>
<keyword evidence="3" id="KW-0808">Transferase</keyword>
<reference evidence="9 10" key="1">
    <citation type="journal article" date="2020" name="Nat. Food">
        <title>A phased Vanilla planifolia genome enables genetic improvement of flavour and production.</title>
        <authorList>
            <person name="Hasing T."/>
            <person name="Tang H."/>
            <person name="Brym M."/>
            <person name="Khazi F."/>
            <person name="Huang T."/>
            <person name="Chambers A.H."/>
        </authorList>
    </citation>
    <scope>NUCLEOTIDE SEQUENCE [LARGE SCALE GENOMIC DNA]</scope>
    <source>
        <tissue evidence="9">Leaf</tissue>
    </source>
</reference>
<dbReference type="InterPro" id="IPR044502">
    <property type="entry name" value="AtHST-like"/>
</dbReference>
<evidence type="ECO:0000256" key="2">
    <source>
        <dbReference type="ARBA" id="ARBA00005985"/>
    </source>
</evidence>
<dbReference type="EMBL" id="JADCNM010000004">
    <property type="protein sequence ID" value="KAG0486576.1"/>
    <property type="molecule type" value="Genomic_DNA"/>
</dbReference>
<dbReference type="GO" id="GO:0010189">
    <property type="term" value="P:vitamin E biosynthetic process"/>
    <property type="evidence" value="ECO:0007669"/>
    <property type="project" value="UniProtKB-UniPathway"/>
</dbReference>
<evidence type="ECO:0000313" key="10">
    <source>
        <dbReference type="Proteomes" id="UP000639772"/>
    </source>
</evidence>
<dbReference type="PANTHER" id="PTHR43009:SF7">
    <property type="entry name" value="HOMOGENTISATE GERANYLGERANYLTRANSFERASE, CHLOROPLASTIC"/>
    <property type="match status" value="1"/>
</dbReference>
<evidence type="ECO:0000256" key="1">
    <source>
        <dbReference type="ARBA" id="ARBA00004508"/>
    </source>
</evidence>
<gene>
    <name evidence="9" type="ORF">HPP92_008671</name>
</gene>
<evidence type="ECO:0000256" key="6">
    <source>
        <dbReference type="ARBA" id="ARBA00023136"/>
    </source>
</evidence>
<feature type="transmembrane region" description="Helical" evidence="8">
    <location>
        <begin position="215"/>
        <end position="236"/>
    </location>
</feature>
<feature type="transmembrane region" description="Helical" evidence="8">
    <location>
        <begin position="187"/>
        <end position="203"/>
    </location>
</feature>
<accession>A0A835R6F1</accession>
<dbReference type="Proteomes" id="UP000639772">
    <property type="component" value="Unassembled WGS sequence"/>
</dbReference>
<feature type="transmembrane region" description="Helical" evidence="8">
    <location>
        <begin position="248"/>
        <end position="269"/>
    </location>
</feature>
<dbReference type="InterPro" id="IPR000537">
    <property type="entry name" value="UbiA_prenyltransferase"/>
</dbReference>
<protein>
    <submittedName>
        <fullName evidence="9">Uncharacterized protein</fullName>
    </submittedName>
</protein>
<feature type="transmembrane region" description="Helical" evidence="8">
    <location>
        <begin position="115"/>
        <end position="140"/>
    </location>
</feature>
<comment type="similarity">
    <text evidence="2">Belongs to the UbiA prenyltransferase family.</text>
</comment>
<dbReference type="Gene3D" id="1.20.120.1780">
    <property type="entry name" value="UbiA prenyltransferase"/>
    <property type="match status" value="1"/>
</dbReference>
<dbReference type="AlphaFoldDB" id="A0A835R6F1"/>
<dbReference type="OrthoDB" id="1502398at2759"/>
<name>A0A835R6F1_VANPL</name>
<dbReference type="GO" id="GO:0016020">
    <property type="term" value="C:membrane"/>
    <property type="evidence" value="ECO:0007669"/>
    <property type="project" value="UniProtKB-SubCell"/>
</dbReference>
<comment type="pathway">
    <text evidence="7">Cofactor biosynthesis; tocopherol biosynthesis.</text>
</comment>
<keyword evidence="5 8" id="KW-1133">Transmembrane helix</keyword>
<dbReference type="PANTHER" id="PTHR43009">
    <property type="entry name" value="HOMOGENTISATE SOLANESYLTRANSFERASE, CHLOROPLASTIC"/>
    <property type="match status" value="1"/>
</dbReference>
<sequence>MMSMATRGPCPSKALKVVQERACNRHAVGGRQVGFSPPGQDLETDTVGVGGGATRQGGGMVVMMDSSGEDDATTEDVIVGCGKKRRWMQEAGYILGITSVSLLPVETVADLSPTFFRGLIKALVSAVCMNIYVVGLNQIFDIKIDKVNKPFLPLASGELSVAAGVTIVLSFCVISFLVGAWSQSPPLLFALLVSFLLGTAYSLDAPLLRWKQHAFLAASCILTVRAILVQLAFFLHMQKHVLGRQRNLTKPVVFATVFMCFFSAVIALFKDIPDVDGDRDFGIESFSVQLGQERVFWICIILLLMAYGIAVVVGSSSSNIYRRLVTVLGHGLLASSLWSHAQFIDIRNKASVTSFYMFIWKLFYAEYLLIPFVK</sequence>
<dbReference type="GO" id="GO:0004659">
    <property type="term" value="F:prenyltransferase activity"/>
    <property type="evidence" value="ECO:0007669"/>
    <property type="project" value="InterPro"/>
</dbReference>
<feature type="transmembrane region" description="Helical" evidence="8">
    <location>
        <begin position="161"/>
        <end position="181"/>
    </location>
</feature>
<dbReference type="UniPathway" id="UPA00160"/>
<evidence type="ECO:0000256" key="3">
    <source>
        <dbReference type="ARBA" id="ARBA00022679"/>
    </source>
</evidence>
<keyword evidence="6 8" id="KW-0472">Membrane</keyword>
<proteinExistence type="inferred from homology"/>
<feature type="transmembrane region" description="Helical" evidence="8">
    <location>
        <begin position="295"/>
        <end position="314"/>
    </location>
</feature>
<dbReference type="Pfam" id="PF01040">
    <property type="entry name" value="UbiA"/>
    <property type="match status" value="1"/>
</dbReference>
<dbReference type="InterPro" id="IPR044878">
    <property type="entry name" value="UbiA_sf"/>
</dbReference>
<evidence type="ECO:0000313" key="9">
    <source>
        <dbReference type="EMBL" id="KAG0486576.1"/>
    </source>
</evidence>
<organism evidence="9 10">
    <name type="scientific">Vanilla planifolia</name>
    <name type="common">Vanilla</name>
    <dbReference type="NCBI Taxonomy" id="51239"/>
    <lineage>
        <taxon>Eukaryota</taxon>
        <taxon>Viridiplantae</taxon>
        <taxon>Streptophyta</taxon>
        <taxon>Embryophyta</taxon>
        <taxon>Tracheophyta</taxon>
        <taxon>Spermatophyta</taxon>
        <taxon>Magnoliopsida</taxon>
        <taxon>Liliopsida</taxon>
        <taxon>Asparagales</taxon>
        <taxon>Orchidaceae</taxon>
        <taxon>Vanilloideae</taxon>
        <taxon>Vanilleae</taxon>
        <taxon>Vanilla</taxon>
    </lineage>
</organism>
<comment type="caution">
    <text evidence="9">The sequence shown here is derived from an EMBL/GenBank/DDBJ whole genome shotgun (WGS) entry which is preliminary data.</text>
</comment>
<comment type="subcellular location">
    <subcellularLocation>
        <location evidence="1">Plastid</location>
        <location evidence="1">Chloroplast membrane</location>
        <topology evidence="1">Multi-pass membrane protein</topology>
    </subcellularLocation>
</comment>
<evidence type="ECO:0000256" key="8">
    <source>
        <dbReference type="SAM" id="Phobius"/>
    </source>
</evidence>
<keyword evidence="4 8" id="KW-0812">Transmembrane</keyword>
<evidence type="ECO:0000256" key="5">
    <source>
        <dbReference type="ARBA" id="ARBA00022989"/>
    </source>
</evidence>
<evidence type="ECO:0000256" key="4">
    <source>
        <dbReference type="ARBA" id="ARBA00022692"/>
    </source>
</evidence>